<keyword evidence="8" id="KW-1185">Reference proteome</keyword>
<dbReference type="FunFam" id="3.40.50.12390:FF:000004">
    <property type="entry name" value="5'-3' exoribonuclease 1"/>
    <property type="match status" value="1"/>
</dbReference>
<evidence type="ECO:0000256" key="3">
    <source>
        <dbReference type="ARBA" id="ARBA00022839"/>
    </source>
</evidence>
<proteinExistence type="inferred from homology"/>
<keyword evidence="3" id="KW-0269">Exonuclease</keyword>
<dbReference type="AlphaFoldDB" id="A0A183V5J2"/>
<dbReference type="EMBL" id="UYWY01023266">
    <property type="protein sequence ID" value="VDM47333.1"/>
    <property type="molecule type" value="Genomic_DNA"/>
</dbReference>
<dbReference type="GO" id="GO:0016075">
    <property type="term" value="P:rRNA catabolic process"/>
    <property type="evidence" value="ECO:0007669"/>
    <property type="project" value="TreeGrafter"/>
</dbReference>
<evidence type="ECO:0000259" key="6">
    <source>
        <dbReference type="Pfam" id="PF17846"/>
    </source>
</evidence>
<keyword evidence="2" id="KW-0378">Hydrolase</keyword>
<dbReference type="GO" id="GO:0003723">
    <property type="term" value="F:RNA binding"/>
    <property type="evidence" value="ECO:0007669"/>
    <property type="project" value="TreeGrafter"/>
</dbReference>
<evidence type="ECO:0000313" key="9">
    <source>
        <dbReference type="WBParaSite" id="TCNE_0001601301-mRNA-1"/>
    </source>
</evidence>
<dbReference type="Proteomes" id="UP000050794">
    <property type="component" value="Unassembled WGS sequence"/>
</dbReference>
<feature type="domain" description="Xrn1 helical" evidence="6">
    <location>
        <begin position="241"/>
        <end position="291"/>
    </location>
</feature>
<evidence type="ECO:0000256" key="1">
    <source>
        <dbReference type="ARBA" id="ARBA00022722"/>
    </source>
</evidence>
<sequence>MGVPKFYRWISERYPCLSEVVTDKQIPEFDNLYLDMNGIIHGCTHPNDEDISFRISEDQIFRDIFHYIDTLFAIIEPKKVFFMAIDGVAPRAKMNQQRARRFMSAKNAELALKIAESKGQEIPKDKRFDPNCITPGTQFMATLHEQLQYFISMKISTDTAWQGIRVYLSGHNIMLGLCSHEPHFSLLREEVKFGRTPKHKQKSSQKTGVDGITFHLLHLSLLREYLSWEFRPVQDKLPFPYDMESIIDDWVLMGFLVGNDFIPHLPHVHIHEDALPALYSTYMQVLPQLDG</sequence>
<protein>
    <submittedName>
        <fullName evidence="9">XRN_N domain-containing protein</fullName>
    </submittedName>
</protein>
<gene>
    <name evidence="7" type="ORF">TCNE_LOCUS16012</name>
</gene>
<dbReference type="Pfam" id="PF03159">
    <property type="entry name" value="XRN_N"/>
    <property type="match status" value="1"/>
</dbReference>
<evidence type="ECO:0000259" key="5">
    <source>
        <dbReference type="Pfam" id="PF03159"/>
    </source>
</evidence>
<accession>A0A183V5J2</accession>
<dbReference type="CDD" id="cd18673">
    <property type="entry name" value="PIN_XRN1-2-like"/>
    <property type="match status" value="1"/>
</dbReference>
<reference evidence="9" key="1">
    <citation type="submission" date="2016-06" db="UniProtKB">
        <authorList>
            <consortium name="WormBaseParasite"/>
        </authorList>
    </citation>
    <scope>IDENTIFICATION</scope>
</reference>
<evidence type="ECO:0000256" key="2">
    <source>
        <dbReference type="ARBA" id="ARBA00022801"/>
    </source>
</evidence>
<organism evidence="8 9">
    <name type="scientific">Toxocara canis</name>
    <name type="common">Canine roundworm</name>
    <dbReference type="NCBI Taxonomy" id="6265"/>
    <lineage>
        <taxon>Eukaryota</taxon>
        <taxon>Metazoa</taxon>
        <taxon>Ecdysozoa</taxon>
        <taxon>Nematoda</taxon>
        <taxon>Chromadorea</taxon>
        <taxon>Rhabditida</taxon>
        <taxon>Spirurina</taxon>
        <taxon>Ascaridomorpha</taxon>
        <taxon>Ascaridoidea</taxon>
        <taxon>Toxocaridae</taxon>
        <taxon>Toxocara</taxon>
    </lineage>
</organism>
<feature type="domain" description="Xrn1 N-terminal" evidence="5">
    <location>
        <begin position="1"/>
        <end position="172"/>
    </location>
</feature>
<comment type="similarity">
    <text evidence="4">Belongs to the 5'-3' exonuclease family.</text>
</comment>
<dbReference type="InterPro" id="IPR041412">
    <property type="entry name" value="Xrn1_helical"/>
</dbReference>
<evidence type="ECO:0000313" key="7">
    <source>
        <dbReference type="EMBL" id="VDM47333.1"/>
    </source>
</evidence>
<evidence type="ECO:0000313" key="8">
    <source>
        <dbReference type="Proteomes" id="UP000050794"/>
    </source>
</evidence>
<evidence type="ECO:0000256" key="4">
    <source>
        <dbReference type="ARBA" id="ARBA00038299"/>
    </source>
</evidence>
<dbReference type="GO" id="GO:0004534">
    <property type="term" value="F:5'-3' RNA exonuclease activity"/>
    <property type="evidence" value="ECO:0007669"/>
    <property type="project" value="TreeGrafter"/>
</dbReference>
<name>A0A183V5J2_TOXCA</name>
<dbReference type="Pfam" id="PF17846">
    <property type="entry name" value="XRN_M"/>
    <property type="match status" value="1"/>
</dbReference>
<dbReference type="InterPro" id="IPR004859">
    <property type="entry name" value="Xrn1_N"/>
</dbReference>
<keyword evidence="1" id="KW-0540">Nuclease</keyword>
<dbReference type="Gene3D" id="3.40.50.12390">
    <property type="match status" value="3"/>
</dbReference>
<dbReference type="GO" id="GO:0005634">
    <property type="term" value="C:nucleus"/>
    <property type="evidence" value="ECO:0007669"/>
    <property type="project" value="TreeGrafter"/>
</dbReference>
<dbReference type="WBParaSite" id="TCNE_0001601301-mRNA-1">
    <property type="protein sequence ID" value="TCNE_0001601301-mRNA-1"/>
    <property type="gene ID" value="TCNE_0001601301"/>
</dbReference>
<reference evidence="7 8" key="2">
    <citation type="submission" date="2018-11" db="EMBL/GenBank/DDBJ databases">
        <authorList>
            <consortium name="Pathogen Informatics"/>
        </authorList>
    </citation>
    <scope>NUCLEOTIDE SEQUENCE [LARGE SCALE GENOMIC DNA]</scope>
</reference>
<dbReference type="InterPro" id="IPR027073">
    <property type="entry name" value="5_3_exoribonuclease"/>
</dbReference>
<dbReference type="GO" id="GO:0000956">
    <property type="term" value="P:nuclear-transcribed mRNA catabolic process"/>
    <property type="evidence" value="ECO:0007669"/>
    <property type="project" value="TreeGrafter"/>
</dbReference>
<dbReference type="PANTHER" id="PTHR12341:SF7">
    <property type="entry name" value="5'-3' EXORIBONUCLEASE 1"/>
    <property type="match status" value="1"/>
</dbReference>
<dbReference type="PANTHER" id="PTHR12341">
    <property type="entry name" value="5'-&gt;3' EXORIBONUCLEASE"/>
    <property type="match status" value="1"/>
</dbReference>